<sequence length="334" mass="35163">MPETARIVRFHAFGDADVLQLETASLAAPGKGEVRLQVRAMGVNRADVLFRQGKYVWTPQLPARIGVEAAGIVDAVGPGGDAAWIGKRVLCIPAFSPNEYGVYGDAALVPETCIAEFPASLSFEQAASCLVQYLTAWGALIHFGKVRKGDFVLLTAASSSTGMAAIQMVKAAGGISIAVTRSPAKKQALLDAGADHVVVTEAGDLAGEVMAITGGAGARIIYDPVAGDTLEALVACAAKGATLFAYGILSDQPTVLPMLDAFRKYLTIKVYDVHEVIEDRTLLEQGLDYLFTAFESGALVPVISRTFPLEEIVAAHRYMEAGHQVGKVVVTAGK</sequence>
<keyword evidence="2" id="KW-0560">Oxidoreductase</keyword>
<accession>A0ABT0BTQ8</accession>
<dbReference type="SUPFAM" id="SSF51735">
    <property type="entry name" value="NAD(P)-binding Rossmann-fold domains"/>
    <property type="match status" value="1"/>
</dbReference>
<dbReference type="Gene3D" id="3.90.180.10">
    <property type="entry name" value="Medium-chain alcohol dehydrogenases, catalytic domain"/>
    <property type="match status" value="1"/>
</dbReference>
<proteinExistence type="predicted"/>
<evidence type="ECO:0000313" key="5">
    <source>
        <dbReference type="Proteomes" id="UP001202281"/>
    </source>
</evidence>
<dbReference type="Pfam" id="PF08240">
    <property type="entry name" value="ADH_N"/>
    <property type="match status" value="1"/>
</dbReference>
<protein>
    <submittedName>
        <fullName evidence="4">Zinc-dependent alcohol dehydrogenase family protein</fullName>
    </submittedName>
</protein>
<evidence type="ECO:0000313" key="4">
    <source>
        <dbReference type="EMBL" id="MCJ2188443.1"/>
    </source>
</evidence>
<comment type="caution">
    <text evidence="4">The sequence shown here is derived from an EMBL/GenBank/DDBJ whole genome shotgun (WGS) entry which is preliminary data.</text>
</comment>
<dbReference type="Proteomes" id="UP001202281">
    <property type="component" value="Unassembled WGS sequence"/>
</dbReference>
<name>A0ABT0BTQ8_9SPHN</name>
<dbReference type="RefSeq" id="WP_243923142.1">
    <property type="nucleotide sequence ID" value="NZ_JALHLG010000035.1"/>
</dbReference>
<keyword evidence="5" id="KW-1185">Reference proteome</keyword>
<dbReference type="Pfam" id="PF13602">
    <property type="entry name" value="ADH_zinc_N_2"/>
    <property type="match status" value="1"/>
</dbReference>
<gene>
    <name evidence="4" type="ORF">MTR66_16675</name>
</gene>
<dbReference type="PANTHER" id="PTHR48106:SF5">
    <property type="entry name" value="ZINC-CONTAINING ALCOHOL DEHYDROGENASE"/>
    <property type="match status" value="1"/>
</dbReference>
<keyword evidence="1" id="KW-0521">NADP</keyword>
<dbReference type="InterPro" id="IPR020843">
    <property type="entry name" value="ER"/>
</dbReference>
<dbReference type="EMBL" id="JALHLG010000035">
    <property type="protein sequence ID" value="MCJ2188443.1"/>
    <property type="molecule type" value="Genomic_DNA"/>
</dbReference>
<dbReference type="InterPro" id="IPR013154">
    <property type="entry name" value="ADH-like_N"/>
</dbReference>
<dbReference type="SMART" id="SM00829">
    <property type="entry name" value="PKS_ER"/>
    <property type="match status" value="1"/>
</dbReference>
<dbReference type="PANTHER" id="PTHR48106">
    <property type="entry name" value="QUINONE OXIDOREDUCTASE PIG3-RELATED"/>
    <property type="match status" value="1"/>
</dbReference>
<organism evidence="4 5">
    <name type="scientific">Novosphingobium beihaiensis</name>
    <dbReference type="NCBI Taxonomy" id="2930389"/>
    <lineage>
        <taxon>Bacteria</taxon>
        <taxon>Pseudomonadati</taxon>
        <taxon>Pseudomonadota</taxon>
        <taxon>Alphaproteobacteria</taxon>
        <taxon>Sphingomonadales</taxon>
        <taxon>Sphingomonadaceae</taxon>
        <taxon>Novosphingobium</taxon>
    </lineage>
</organism>
<dbReference type="SUPFAM" id="SSF50129">
    <property type="entry name" value="GroES-like"/>
    <property type="match status" value="1"/>
</dbReference>
<dbReference type="InterPro" id="IPR001995">
    <property type="entry name" value="Peptidase_A2_cat"/>
</dbReference>
<evidence type="ECO:0000256" key="2">
    <source>
        <dbReference type="ARBA" id="ARBA00023002"/>
    </source>
</evidence>
<dbReference type="PROSITE" id="PS50175">
    <property type="entry name" value="ASP_PROT_RETROV"/>
    <property type="match status" value="1"/>
</dbReference>
<dbReference type="Gene3D" id="3.40.50.720">
    <property type="entry name" value="NAD(P)-binding Rossmann-like Domain"/>
    <property type="match status" value="1"/>
</dbReference>
<evidence type="ECO:0000259" key="3">
    <source>
        <dbReference type="PROSITE" id="PS50175"/>
    </source>
</evidence>
<evidence type="ECO:0000256" key="1">
    <source>
        <dbReference type="ARBA" id="ARBA00022857"/>
    </source>
</evidence>
<dbReference type="CDD" id="cd08268">
    <property type="entry name" value="MDR2"/>
    <property type="match status" value="1"/>
</dbReference>
<dbReference type="InterPro" id="IPR011032">
    <property type="entry name" value="GroES-like_sf"/>
</dbReference>
<reference evidence="4 5" key="1">
    <citation type="submission" date="2022-04" db="EMBL/GenBank/DDBJ databases">
        <title>Identification of a novel bacterium isolated from mangrove sediments.</title>
        <authorList>
            <person name="Pan X."/>
        </authorList>
    </citation>
    <scope>NUCLEOTIDE SEQUENCE [LARGE SCALE GENOMIC DNA]</scope>
    <source>
        <strain evidence="4 5">B2638</strain>
    </source>
</reference>
<dbReference type="InterPro" id="IPR036291">
    <property type="entry name" value="NAD(P)-bd_dom_sf"/>
</dbReference>
<feature type="domain" description="Peptidase A2" evidence="3">
    <location>
        <begin position="186"/>
        <end position="201"/>
    </location>
</feature>